<proteinExistence type="predicted"/>
<accession>A0ABP0YV78</accession>
<dbReference type="Proteomes" id="UP001642487">
    <property type="component" value="Chromosome 6"/>
</dbReference>
<reference evidence="2 3" key="1">
    <citation type="submission" date="2024-03" db="EMBL/GenBank/DDBJ databases">
        <authorList>
            <person name="Gkanogiannis A."/>
            <person name="Becerra Lopez-Lavalle L."/>
        </authorList>
    </citation>
    <scope>NUCLEOTIDE SEQUENCE [LARGE SCALE GENOMIC DNA]</scope>
</reference>
<keyword evidence="1" id="KW-0732">Signal</keyword>
<keyword evidence="3" id="KW-1185">Reference proteome</keyword>
<feature type="signal peptide" evidence="1">
    <location>
        <begin position="1"/>
        <end position="20"/>
    </location>
</feature>
<gene>
    <name evidence="2" type="ORF">CITCOLO1_LOCUS16671</name>
</gene>
<evidence type="ECO:0000256" key="1">
    <source>
        <dbReference type="SAM" id="SignalP"/>
    </source>
</evidence>
<name>A0ABP0YV78_9ROSI</name>
<evidence type="ECO:0000313" key="2">
    <source>
        <dbReference type="EMBL" id="CAK9324437.1"/>
    </source>
</evidence>
<evidence type="ECO:0000313" key="3">
    <source>
        <dbReference type="Proteomes" id="UP001642487"/>
    </source>
</evidence>
<feature type="chain" id="PRO_5045706180" evidence="1">
    <location>
        <begin position="21"/>
        <end position="73"/>
    </location>
</feature>
<organism evidence="2 3">
    <name type="scientific">Citrullus colocynthis</name>
    <name type="common">colocynth</name>
    <dbReference type="NCBI Taxonomy" id="252529"/>
    <lineage>
        <taxon>Eukaryota</taxon>
        <taxon>Viridiplantae</taxon>
        <taxon>Streptophyta</taxon>
        <taxon>Embryophyta</taxon>
        <taxon>Tracheophyta</taxon>
        <taxon>Spermatophyta</taxon>
        <taxon>Magnoliopsida</taxon>
        <taxon>eudicotyledons</taxon>
        <taxon>Gunneridae</taxon>
        <taxon>Pentapetalae</taxon>
        <taxon>rosids</taxon>
        <taxon>fabids</taxon>
        <taxon>Cucurbitales</taxon>
        <taxon>Cucurbitaceae</taxon>
        <taxon>Benincaseae</taxon>
        <taxon>Citrullus</taxon>
    </lineage>
</organism>
<sequence length="73" mass="8260">MYATILGEFWLLIYLGFSFNSENLPLTSLEFSDFNFFVSLQFVHSSSPSPPPQRLDGTDRRSTHQLVSLAAAF</sequence>
<dbReference type="EMBL" id="OZ021740">
    <property type="protein sequence ID" value="CAK9324437.1"/>
    <property type="molecule type" value="Genomic_DNA"/>
</dbReference>
<protein>
    <submittedName>
        <fullName evidence="2">Uncharacterized protein</fullName>
    </submittedName>
</protein>